<dbReference type="EnsemblPlants" id="OGLUM01G13790.1">
    <property type="protein sequence ID" value="OGLUM01G13790.1"/>
    <property type="gene ID" value="OGLUM01G13790"/>
</dbReference>
<feature type="compositionally biased region" description="Low complexity" evidence="1">
    <location>
        <begin position="67"/>
        <end position="78"/>
    </location>
</feature>
<evidence type="ECO:0000256" key="1">
    <source>
        <dbReference type="SAM" id="MobiDB-lite"/>
    </source>
</evidence>
<name>A0A0D9Y754_9ORYZ</name>
<proteinExistence type="predicted"/>
<evidence type="ECO:0000313" key="3">
    <source>
        <dbReference type="Proteomes" id="UP000026961"/>
    </source>
</evidence>
<reference evidence="2" key="2">
    <citation type="submission" date="2015-04" db="UniProtKB">
        <authorList>
            <consortium name="EnsemblPlants"/>
        </authorList>
    </citation>
    <scope>IDENTIFICATION</scope>
</reference>
<dbReference type="HOGENOM" id="CLU_1231557_0_0_1"/>
<dbReference type="Proteomes" id="UP000026961">
    <property type="component" value="Chromosome 1"/>
</dbReference>
<feature type="region of interest" description="Disordered" evidence="1">
    <location>
        <begin position="1"/>
        <end position="79"/>
    </location>
</feature>
<organism evidence="2">
    <name type="scientific">Oryza glumipatula</name>
    <dbReference type="NCBI Taxonomy" id="40148"/>
    <lineage>
        <taxon>Eukaryota</taxon>
        <taxon>Viridiplantae</taxon>
        <taxon>Streptophyta</taxon>
        <taxon>Embryophyta</taxon>
        <taxon>Tracheophyta</taxon>
        <taxon>Spermatophyta</taxon>
        <taxon>Magnoliopsida</taxon>
        <taxon>Liliopsida</taxon>
        <taxon>Poales</taxon>
        <taxon>Poaceae</taxon>
        <taxon>BOP clade</taxon>
        <taxon>Oryzoideae</taxon>
        <taxon>Oryzeae</taxon>
        <taxon>Oryzinae</taxon>
        <taxon>Oryza</taxon>
    </lineage>
</organism>
<evidence type="ECO:0000313" key="2">
    <source>
        <dbReference type="EnsemblPlants" id="OGLUM01G13790.1"/>
    </source>
</evidence>
<feature type="region of interest" description="Disordered" evidence="1">
    <location>
        <begin position="159"/>
        <end position="183"/>
    </location>
</feature>
<accession>A0A0D9Y754</accession>
<dbReference type="AlphaFoldDB" id="A0A0D9Y754"/>
<dbReference type="Gramene" id="OGLUM01G13790.1">
    <property type="protein sequence ID" value="OGLUM01G13790.1"/>
    <property type="gene ID" value="OGLUM01G13790"/>
</dbReference>
<feature type="compositionally biased region" description="Pro residues" evidence="1">
    <location>
        <begin position="40"/>
        <end position="66"/>
    </location>
</feature>
<feature type="compositionally biased region" description="Basic and acidic residues" evidence="1">
    <location>
        <begin position="167"/>
        <end position="183"/>
    </location>
</feature>
<protein>
    <submittedName>
        <fullName evidence="2">Uncharacterized protein</fullName>
    </submittedName>
</protein>
<reference evidence="2" key="1">
    <citation type="submission" date="2013-08" db="EMBL/GenBank/DDBJ databases">
        <title>Oryza genome evolution.</title>
        <authorList>
            <person name="Wing R.A."/>
            <person name="Panaud O."/>
            <person name="Oliveira A.C."/>
        </authorList>
    </citation>
    <scope>NUCLEOTIDE SEQUENCE</scope>
</reference>
<reference evidence="2" key="3">
    <citation type="submission" date="2018-05" db="EMBL/GenBank/DDBJ databases">
        <title>OgluRS3 (Oryza glumaepatula Reference Sequence Version 3).</title>
        <authorList>
            <person name="Zhang J."/>
            <person name="Kudrna D."/>
            <person name="Lee S."/>
            <person name="Talag J."/>
            <person name="Welchert J."/>
            <person name="Wing R.A."/>
        </authorList>
    </citation>
    <scope>NUCLEOTIDE SEQUENCE [LARGE SCALE GENOMIC DNA]</scope>
</reference>
<sequence length="199" mass="21200">MGVPDEEEAAARRRKMAAAPNFVVGAGGRGGQICRRAPARLPPPSSPPAHRPLPPGAVPDRLPPTRSPSSSSATEPSAVELLRRRALRRRILRRFRRPALTVFSRALGGGGRGGCGVAVPRGAAARSWQEQRRCPHKTSATNTLSPIYATRCGEGGGWSGGEVASDDGVRSWGKEEDKATEEKTVTLRIESGGKVFFFP</sequence>
<keyword evidence="3" id="KW-1185">Reference proteome</keyword>